<evidence type="ECO:0000256" key="1">
    <source>
        <dbReference type="SAM" id="MobiDB-lite"/>
    </source>
</evidence>
<accession>A0AAD6UNK0</accession>
<comment type="caution">
    <text evidence="2">The sequence shown here is derived from an EMBL/GenBank/DDBJ whole genome shotgun (WGS) entry which is preliminary data.</text>
</comment>
<reference evidence="2" key="1">
    <citation type="submission" date="2023-03" db="EMBL/GenBank/DDBJ databases">
        <title>Massive genome expansion in bonnet fungi (Mycena s.s.) driven by repeated elements and novel gene families across ecological guilds.</title>
        <authorList>
            <consortium name="Lawrence Berkeley National Laboratory"/>
            <person name="Harder C.B."/>
            <person name="Miyauchi S."/>
            <person name="Viragh M."/>
            <person name="Kuo A."/>
            <person name="Thoen E."/>
            <person name="Andreopoulos B."/>
            <person name="Lu D."/>
            <person name="Skrede I."/>
            <person name="Drula E."/>
            <person name="Henrissat B."/>
            <person name="Morin E."/>
            <person name="Kohler A."/>
            <person name="Barry K."/>
            <person name="LaButti K."/>
            <person name="Morin E."/>
            <person name="Salamov A."/>
            <person name="Lipzen A."/>
            <person name="Mereny Z."/>
            <person name="Hegedus B."/>
            <person name="Baldrian P."/>
            <person name="Stursova M."/>
            <person name="Weitz H."/>
            <person name="Taylor A."/>
            <person name="Grigoriev I.V."/>
            <person name="Nagy L.G."/>
            <person name="Martin F."/>
            <person name="Kauserud H."/>
        </authorList>
    </citation>
    <scope>NUCLEOTIDE SEQUENCE</scope>
    <source>
        <strain evidence="2">9144</strain>
    </source>
</reference>
<proteinExistence type="predicted"/>
<dbReference type="EMBL" id="JARJCW010000227">
    <property type="protein sequence ID" value="KAJ7185090.1"/>
    <property type="molecule type" value="Genomic_DNA"/>
</dbReference>
<evidence type="ECO:0000313" key="3">
    <source>
        <dbReference type="Proteomes" id="UP001219525"/>
    </source>
</evidence>
<dbReference type="AlphaFoldDB" id="A0AAD6UNK0"/>
<feature type="compositionally biased region" description="Basic and acidic residues" evidence="1">
    <location>
        <begin position="697"/>
        <end position="706"/>
    </location>
</feature>
<feature type="region of interest" description="Disordered" evidence="1">
    <location>
        <begin position="563"/>
        <end position="610"/>
    </location>
</feature>
<evidence type="ECO:0000313" key="2">
    <source>
        <dbReference type="EMBL" id="KAJ7185090.1"/>
    </source>
</evidence>
<feature type="compositionally biased region" description="Basic and acidic residues" evidence="1">
    <location>
        <begin position="563"/>
        <end position="591"/>
    </location>
</feature>
<protein>
    <submittedName>
        <fullName evidence="2">Uncharacterized protein</fullName>
    </submittedName>
</protein>
<gene>
    <name evidence="2" type="ORF">GGX14DRAFT_409332</name>
</gene>
<sequence>MCRALDMCPWRDSRTSGSEKLIARGLDSYWADARHSGQPSPTWIRSAQGAVPRTGQPACCPTKFLRASGNLTAWLELGCQAEDWMLATMEKDENGNAVLDQRVQVDSGFHMPVEYTATLAPGSYWSVVRGNIELRNGLEAQMKCWQKGILNPQEVLLSRRMSAEMESEKRINIYIRLPIIKKGLSVTHQLLRLQRNTEARLSILVGHNGDPLAAIPVSPAPHGQTLILHVYSPRSVASILSSSDELMAPVVIPGIDLPLITGPLVTCGATVLYGILIVQVYPPLPASPCCAEASPHHFQLFGRQRLGVLWIRNSDVQHSVQWLPKANLACTTISANAGECCVSKIFAVARDETCLNVVLHLRQRELCGTGAPLRACAGPSEKSGGTHLDRLRDFRVDDSELASSSAAQGRPCYDRSRESWRWAAAGRQGRAGQTAEMRRVGGAERANLLVDDCRSPAASATSRKRSEAPGLQLFCVTEERERAGEAGGGKRESDTMHVTGYTQLGINRLVFLSGVIRPGRFILMVMYVNEFTCHFMPKMKTSQRHGTKDKRCWSKTKTPKTDSLKIKDALPKTKDTHESKDVKDNSRRADYDGGSGGQQHKGQQGPLVPDMAPRYCNARGGAVALLAVLYLPSLRQEEYARQRTESGKRNAVGSDAVCGGLQDDGWARYCNGQRPAGSGQLAAGGGRRAAVTPGEGQSERHESPDARRQWSCIDAFVILVTAFNAVSARTIEGFLDIEEQYRSLYKDLLTRTAGALKFRLPATSAELLQRNYGINALHCSSGSTLPTYYLQCGASGMGDGGEYRDSARIGHGGGA</sequence>
<name>A0AAD6UNK0_9AGAR</name>
<organism evidence="2 3">
    <name type="scientific">Mycena pura</name>
    <dbReference type="NCBI Taxonomy" id="153505"/>
    <lineage>
        <taxon>Eukaryota</taxon>
        <taxon>Fungi</taxon>
        <taxon>Dikarya</taxon>
        <taxon>Basidiomycota</taxon>
        <taxon>Agaricomycotina</taxon>
        <taxon>Agaricomycetes</taxon>
        <taxon>Agaricomycetidae</taxon>
        <taxon>Agaricales</taxon>
        <taxon>Marasmiineae</taxon>
        <taxon>Mycenaceae</taxon>
        <taxon>Mycena</taxon>
    </lineage>
</organism>
<dbReference type="Proteomes" id="UP001219525">
    <property type="component" value="Unassembled WGS sequence"/>
</dbReference>
<feature type="region of interest" description="Disordered" evidence="1">
    <location>
        <begin position="677"/>
        <end position="706"/>
    </location>
</feature>
<keyword evidence="3" id="KW-1185">Reference proteome</keyword>